<dbReference type="OrthoDB" id="1443806at2"/>
<dbReference type="AlphaFoldDB" id="A0A285MWL6"/>
<dbReference type="EMBL" id="OBEH01000004">
    <property type="protein sequence ID" value="SNZ01073.1"/>
    <property type="molecule type" value="Genomic_DNA"/>
</dbReference>
<dbReference type="InterPro" id="IPR032710">
    <property type="entry name" value="NTF2-like_dom_sf"/>
</dbReference>
<feature type="signal peptide" evidence="1">
    <location>
        <begin position="1"/>
        <end position="21"/>
    </location>
</feature>
<dbReference type="RefSeq" id="WP_097046513.1">
    <property type="nucleotide sequence ID" value="NZ_OBEH01000004.1"/>
</dbReference>
<dbReference type="SUPFAM" id="SSF54427">
    <property type="entry name" value="NTF2-like"/>
    <property type="match status" value="1"/>
</dbReference>
<reference evidence="3" key="1">
    <citation type="submission" date="2017-09" db="EMBL/GenBank/DDBJ databases">
        <authorList>
            <person name="Varghese N."/>
            <person name="Submissions S."/>
        </authorList>
    </citation>
    <scope>NUCLEOTIDE SEQUENCE [LARGE SCALE GENOMIC DNA]</scope>
    <source>
        <strain evidence="3">DSM 25885</strain>
    </source>
</reference>
<keyword evidence="1" id="KW-0732">Signal</keyword>
<accession>A0A285MWL6</accession>
<keyword evidence="3" id="KW-1185">Reference proteome</keyword>
<evidence type="ECO:0008006" key="4">
    <source>
        <dbReference type="Google" id="ProtNLM"/>
    </source>
</evidence>
<evidence type="ECO:0000313" key="2">
    <source>
        <dbReference type="EMBL" id="SNZ01073.1"/>
    </source>
</evidence>
<evidence type="ECO:0000313" key="3">
    <source>
        <dbReference type="Proteomes" id="UP000219048"/>
    </source>
</evidence>
<evidence type="ECO:0000256" key="1">
    <source>
        <dbReference type="SAM" id="SignalP"/>
    </source>
</evidence>
<dbReference type="Gene3D" id="3.10.450.50">
    <property type="match status" value="1"/>
</dbReference>
<sequence length="148" mass="17425">MKKLKLLVLINLVLFPQFLKAQEVSKSERAKSIVRAVNQKDAMLYVENFSKDVKVYMYGENSKFTLRVDGIQALYKNRAEHLQRYPHIRNEIQHLAEIDNRLIMHDKVWLTPDQEEGSSVVEIFTFDETGKIMRVDVIQQKNLFNQND</sequence>
<proteinExistence type="predicted"/>
<name>A0A285MWL6_9FLAO</name>
<feature type="chain" id="PRO_5013284268" description="Nuclear transport factor 2 family protein" evidence="1">
    <location>
        <begin position="22"/>
        <end position="148"/>
    </location>
</feature>
<protein>
    <recommendedName>
        <fullName evidence="4">Nuclear transport factor 2 family protein</fullName>
    </recommendedName>
</protein>
<dbReference type="Proteomes" id="UP000219048">
    <property type="component" value="Unassembled WGS sequence"/>
</dbReference>
<organism evidence="2 3">
    <name type="scientific">Flagellimonas pacifica</name>
    <dbReference type="NCBI Taxonomy" id="1247520"/>
    <lineage>
        <taxon>Bacteria</taxon>
        <taxon>Pseudomonadati</taxon>
        <taxon>Bacteroidota</taxon>
        <taxon>Flavobacteriia</taxon>
        <taxon>Flavobacteriales</taxon>
        <taxon>Flavobacteriaceae</taxon>
        <taxon>Flagellimonas</taxon>
    </lineage>
</organism>
<gene>
    <name evidence="2" type="ORF">SAMN06265377_2903</name>
</gene>